<protein>
    <submittedName>
        <fullName evidence="2">Histone-lysine N-methyltransferase SETMAR</fullName>
    </submittedName>
</protein>
<keyword evidence="2" id="KW-0808">Transferase</keyword>
<sequence>MNMEIVESKENSNLFSLNSRNSVKADSAKCEFNGNTNDYGLEKGPPDGGIRAYLIMVGSFLTNGLLFGVINSYSVIYRVLQEQLSEKGVDNSASRACVENLTVVYPLSSPPPDWLVDSYSAVLLQHDNARTHAGKVTRDKSKELSVIELSPHPEFRPDLALSGYYLFKFVCGKNFRSKGNVENAVRQFFASELKERFLPRSQRAG</sequence>
<gene>
    <name evidence="2" type="primary">SETMAR</name>
    <name evidence="2" type="ORF">EVAR_29578_1</name>
</gene>
<dbReference type="PANTHER" id="PTHR46060:SF3">
    <property type="entry name" value="PROTEIN GVQW3"/>
    <property type="match status" value="1"/>
</dbReference>
<keyword evidence="3" id="KW-1185">Reference proteome</keyword>
<dbReference type="GO" id="GO:0008168">
    <property type="term" value="F:methyltransferase activity"/>
    <property type="evidence" value="ECO:0007669"/>
    <property type="project" value="UniProtKB-KW"/>
</dbReference>
<organism evidence="2 3">
    <name type="scientific">Eumeta variegata</name>
    <name type="common">Bagworm moth</name>
    <name type="synonym">Eumeta japonica</name>
    <dbReference type="NCBI Taxonomy" id="151549"/>
    <lineage>
        <taxon>Eukaryota</taxon>
        <taxon>Metazoa</taxon>
        <taxon>Ecdysozoa</taxon>
        <taxon>Arthropoda</taxon>
        <taxon>Hexapoda</taxon>
        <taxon>Insecta</taxon>
        <taxon>Pterygota</taxon>
        <taxon>Neoptera</taxon>
        <taxon>Endopterygota</taxon>
        <taxon>Lepidoptera</taxon>
        <taxon>Glossata</taxon>
        <taxon>Ditrysia</taxon>
        <taxon>Tineoidea</taxon>
        <taxon>Psychidae</taxon>
        <taxon>Oiketicinae</taxon>
        <taxon>Eumeta</taxon>
    </lineage>
</organism>
<name>A0A4C1VVA2_EUMVA</name>
<dbReference type="InterPro" id="IPR036397">
    <property type="entry name" value="RNaseH_sf"/>
</dbReference>
<dbReference type="InterPro" id="IPR052709">
    <property type="entry name" value="Transposase-MT_Hybrid"/>
</dbReference>
<feature type="transmembrane region" description="Helical" evidence="1">
    <location>
        <begin position="50"/>
        <end position="70"/>
    </location>
</feature>
<keyword evidence="2" id="KW-0489">Methyltransferase</keyword>
<evidence type="ECO:0000313" key="2">
    <source>
        <dbReference type="EMBL" id="GBP42322.1"/>
    </source>
</evidence>
<dbReference type="EMBL" id="BGZK01000416">
    <property type="protein sequence ID" value="GBP42322.1"/>
    <property type="molecule type" value="Genomic_DNA"/>
</dbReference>
<dbReference type="OrthoDB" id="6499973at2759"/>
<dbReference type="AlphaFoldDB" id="A0A4C1VVA2"/>
<dbReference type="GO" id="GO:0003676">
    <property type="term" value="F:nucleic acid binding"/>
    <property type="evidence" value="ECO:0007669"/>
    <property type="project" value="InterPro"/>
</dbReference>
<proteinExistence type="predicted"/>
<keyword evidence="1" id="KW-0472">Membrane</keyword>
<dbReference type="Gene3D" id="3.30.420.10">
    <property type="entry name" value="Ribonuclease H-like superfamily/Ribonuclease H"/>
    <property type="match status" value="1"/>
</dbReference>
<keyword evidence="1" id="KW-0812">Transmembrane</keyword>
<keyword evidence="1" id="KW-1133">Transmembrane helix</keyword>
<accession>A0A4C1VVA2</accession>
<dbReference type="PANTHER" id="PTHR46060">
    <property type="entry name" value="MARINER MOS1 TRANSPOSASE-LIKE PROTEIN"/>
    <property type="match status" value="1"/>
</dbReference>
<dbReference type="Proteomes" id="UP000299102">
    <property type="component" value="Unassembled WGS sequence"/>
</dbReference>
<reference evidence="2 3" key="1">
    <citation type="journal article" date="2019" name="Commun. Biol.">
        <title>The bagworm genome reveals a unique fibroin gene that provides high tensile strength.</title>
        <authorList>
            <person name="Kono N."/>
            <person name="Nakamura H."/>
            <person name="Ohtoshi R."/>
            <person name="Tomita M."/>
            <person name="Numata K."/>
            <person name="Arakawa K."/>
        </authorList>
    </citation>
    <scope>NUCLEOTIDE SEQUENCE [LARGE SCALE GENOMIC DNA]</scope>
</reference>
<dbReference type="GO" id="GO:0032259">
    <property type="term" value="P:methylation"/>
    <property type="evidence" value="ECO:0007669"/>
    <property type="project" value="UniProtKB-KW"/>
</dbReference>
<comment type="caution">
    <text evidence="2">The sequence shown here is derived from an EMBL/GenBank/DDBJ whole genome shotgun (WGS) entry which is preliminary data.</text>
</comment>
<dbReference type="STRING" id="151549.A0A4C1VVA2"/>
<evidence type="ECO:0000256" key="1">
    <source>
        <dbReference type="SAM" id="Phobius"/>
    </source>
</evidence>
<evidence type="ECO:0000313" key="3">
    <source>
        <dbReference type="Proteomes" id="UP000299102"/>
    </source>
</evidence>